<evidence type="ECO:0000313" key="1">
    <source>
        <dbReference type="EMBL" id="KAJ7988952.1"/>
    </source>
</evidence>
<keyword evidence="2" id="KW-1185">Reference proteome</keyword>
<dbReference type="Proteomes" id="UP001157502">
    <property type="component" value="Chromosome 30"/>
</dbReference>
<proteinExistence type="predicted"/>
<gene>
    <name evidence="1" type="ORF">DPEC_G00314520</name>
</gene>
<dbReference type="EMBL" id="CM055757">
    <property type="protein sequence ID" value="KAJ7988952.1"/>
    <property type="molecule type" value="Genomic_DNA"/>
</dbReference>
<accession>A0ACC2FCE7</accession>
<organism evidence="1 2">
    <name type="scientific">Dallia pectoralis</name>
    <name type="common">Alaska blackfish</name>
    <dbReference type="NCBI Taxonomy" id="75939"/>
    <lineage>
        <taxon>Eukaryota</taxon>
        <taxon>Metazoa</taxon>
        <taxon>Chordata</taxon>
        <taxon>Craniata</taxon>
        <taxon>Vertebrata</taxon>
        <taxon>Euteleostomi</taxon>
        <taxon>Actinopterygii</taxon>
        <taxon>Neopterygii</taxon>
        <taxon>Teleostei</taxon>
        <taxon>Protacanthopterygii</taxon>
        <taxon>Esociformes</taxon>
        <taxon>Umbridae</taxon>
        <taxon>Dallia</taxon>
    </lineage>
</organism>
<comment type="caution">
    <text evidence="1">The sequence shown here is derived from an EMBL/GenBank/DDBJ whole genome shotgun (WGS) entry which is preliminary data.</text>
</comment>
<name>A0ACC2FCE7_DALPE</name>
<sequence>MNMDLEDSGSLFHCNNPNSEPNESVVVNSEAQFTIRPLNILLEDCINLLRPNPASMEYVANCEDRPSLSSLCQPDPSSPLWSKSQSLGCYSESQKTPMPLKKVKVLLEDCRKMLGPNAQSIKVDVMDRRESTRRGPPSNG</sequence>
<reference evidence="1" key="1">
    <citation type="submission" date="2021-05" db="EMBL/GenBank/DDBJ databases">
        <authorList>
            <person name="Pan Q."/>
            <person name="Jouanno E."/>
            <person name="Zahm M."/>
            <person name="Klopp C."/>
            <person name="Cabau C."/>
            <person name="Louis A."/>
            <person name="Berthelot C."/>
            <person name="Parey E."/>
            <person name="Roest Crollius H."/>
            <person name="Montfort J."/>
            <person name="Robinson-Rechavi M."/>
            <person name="Bouchez O."/>
            <person name="Lampietro C."/>
            <person name="Lopez Roques C."/>
            <person name="Donnadieu C."/>
            <person name="Postlethwait J."/>
            <person name="Bobe J."/>
            <person name="Dillon D."/>
            <person name="Chandos A."/>
            <person name="von Hippel F."/>
            <person name="Guiguen Y."/>
        </authorList>
    </citation>
    <scope>NUCLEOTIDE SEQUENCE</scope>
    <source>
        <strain evidence="1">YG-Jan2019</strain>
    </source>
</reference>
<protein>
    <submittedName>
        <fullName evidence="1">Uncharacterized protein</fullName>
    </submittedName>
</protein>
<evidence type="ECO:0000313" key="2">
    <source>
        <dbReference type="Proteomes" id="UP001157502"/>
    </source>
</evidence>